<dbReference type="GO" id="GO:0006508">
    <property type="term" value="P:proteolysis"/>
    <property type="evidence" value="ECO:0007669"/>
    <property type="project" value="UniProtKB-KW"/>
</dbReference>
<dbReference type="PANTHER" id="PTHR36435:SF1">
    <property type="entry name" value="CAAX AMINO TERMINAL PROTEASE FAMILY PROTEIN"/>
    <property type="match status" value="1"/>
</dbReference>
<protein>
    <submittedName>
        <fullName evidence="3">CPBP family intramembrane metalloprotease</fullName>
    </submittedName>
</protein>
<dbReference type="GO" id="GO:0004175">
    <property type="term" value="F:endopeptidase activity"/>
    <property type="evidence" value="ECO:0007669"/>
    <property type="project" value="UniProtKB-ARBA"/>
</dbReference>
<reference evidence="3 4" key="1">
    <citation type="submission" date="2018-12" db="EMBL/GenBank/DDBJ databases">
        <authorList>
            <person name="Li F."/>
        </authorList>
    </citation>
    <scope>NUCLEOTIDE SEQUENCE [LARGE SCALE GENOMIC DNA]</scope>
    <source>
        <strain evidence="3 4">8H24J-4-2</strain>
    </source>
</reference>
<feature type="transmembrane region" description="Helical" evidence="1">
    <location>
        <begin position="30"/>
        <end position="48"/>
    </location>
</feature>
<gene>
    <name evidence="3" type="ORF">ELQ92_05365</name>
</gene>
<feature type="transmembrane region" description="Helical" evidence="1">
    <location>
        <begin position="224"/>
        <end position="245"/>
    </location>
</feature>
<keyword evidence="4" id="KW-1185">Reference proteome</keyword>
<keyword evidence="1" id="KW-0812">Transmembrane</keyword>
<proteinExistence type="predicted"/>
<dbReference type="GO" id="GO:0080120">
    <property type="term" value="P:CAAX-box protein maturation"/>
    <property type="evidence" value="ECO:0007669"/>
    <property type="project" value="UniProtKB-ARBA"/>
</dbReference>
<feature type="domain" description="CAAX prenyl protease 2/Lysostaphin resistance protein A-like" evidence="2">
    <location>
        <begin position="142"/>
        <end position="237"/>
    </location>
</feature>
<feature type="transmembrane region" description="Helical" evidence="1">
    <location>
        <begin position="60"/>
        <end position="80"/>
    </location>
</feature>
<feature type="transmembrane region" description="Helical" evidence="1">
    <location>
        <begin position="183"/>
        <end position="212"/>
    </location>
</feature>
<name>A0A3S4AGV2_9MICO</name>
<organism evidence="3 4">
    <name type="scientific">Labedella populi</name>
    <dbReference type="NCBI Taxonomy" id="2498850"/>
    <lineage>
        <taxon>Bacteria</taxon>
        <taxon>Bacillati</taxon>
        <taxon>Actinomycetota</taxon>
        <taxon>Actinomycetes</taxon>
        <taxon>Micrococcales</taxon>
        <taxon>Microbacteriaceae</taxon>
        <taxon>Labedella</taxon>
    </lineage>
</organism>
<dbReference type="OrthoDB" id="254800at2"/>
<evidence type="ECO:0000256" key="1">
    <source>
        <dbReference type="SAM" id="Phobius"/>
    </source>
</evidence>
<dbReference type="Pfam" id="PF02517">
    <property type="entry name" value="Rce1-like"/>
    <property type="match status" value="1"/>
</dbReference>
<evidence type="ECO:0000313" key="3">
    <source>
        <dbReference type="EMBL" id="RWZ68629.1"/>
    </source>
</evidence>
<keyword evidence="3" id="KW-0645">Protease</keyword>
<evidence type="ECO:0000259" key="2">
    <source>
        <dbReference type="Pfam" id="PF02517"/>
    </source>
</evidence>
<comment type="caution">
    <text evidence="3">The sequence shown here is derived from an EMBL/GenBank/DDBJ whole genome shotgun (WGS) entry which is preliminary data.</text>
</comment>
<keyword evidence="3" id="KW-0378">Hydrolase</keyword>
<evidence type="ECO:0000313" key="4">
    <source>
        <dbReference type="Proteomes" id="UP000288603"/>
    </source>
</evidence>
<dbReference type="PANTHER" id="PTHR36435">
    <property type="entry name" value="SLR1288 PROTEIN"/>
    <property type="match status" value="1"/>
</dbReference>
<accession>A0A3S4AGV2</accession>
<feature type="transmembrane region" description="Helical" evidence="1">
    <location>
        <begin position="101"/>
        <end position="123"/>
    </location>
</feature>
<keyword evidence="3" id="KW-0482">Metalloprotease</keyword>
<dbReference type="GO" id="GO:0008237">
    <property type="term" value="F:metallopeptidase activity"/>
    <property type="evidence" value="ECO:0007669"/>
    <property type="project" value="UniProtKB-KW"/>
</dbReference>
<keyword evidence="1" id="KW-0472">Membrane</keyword>
<dbReference type="AlphaFoldDB" id="A0A3S4AGV2"/>
<dbReference type="EMBL" id="RZNC01000001">
    <property type="protein sequence ID" value="RWZ68629.1"/>
    <property type="molecule type" value="Genomic_DNA"/>
</dbReference>
<dbReference type="InterPro" id="IPR052710">
    <property type="entry name" value="CAAX_protease"/>
</dbReference>
<dbReference type="Proteomes" id="UP000288603">
    <property type="component" value="Unassembled WGS sequence"/>
</dbReference>
<dbReference type="InterPro" id="IPR003675">
    <property type="entry name" value="Rce1/LyrA-like_dom"/>
</dbReference>
<keyword evidence="1" id="KW-1133">Transmembrane helix</keyword>
<sequence length="259" mass="26444">MLPYIRTRFALDHAAPGTVSLMQTTRKWSLLVPLAGLALAVVLLPVATARWVPFALQDTLGYLVVWVPLVAAAVVAAVLAGRQTGTRWWRALSWRSSGIGMLVGVFVALLVRSAAFVIELLVTGRISGGAVGLGGTSAGVAELVWVLVASALVAPVIEETFFRGVLQPALIERSGSGRAAPGIGILASALLFALVHALAGASLLGAVITFIAGAGFGVVARSSGLLAAIVAHVVFNASGLALVLANAPMFAVRPTLGLG</sequence>